<accession>A0ABU2C2W3</accession>
<evidence type="ECO:0000256" key="2">
    <source>
        <dbReference type="SAM" id="Coils"/>
    </source>
</evidence>
<dbReference type="PANTHER" id="PTHR30469:SF15">
    <property type="entry name" value="HLYD FAMILY OF SECRETION PROTEINS"/>
    <property type="match status" value="1"/>
</dbReference>
<dbReference type="PANTHER" id="PTHR30469">
    <property type="entry name" value="MULTIDRUG RESISTANCE PROTEIN MDTA"/>
    <property type="match status" value="1"/>
</dbReference>
<evidence type="ECO:0000256" key="1">
    <source>
        <dbReference type="ARBA" id="ARBA00009477"/>
    </source>
</evidence>
<dbReference type="Gene3D" id="2.40.50.100">
    <property type="match status" value="1"/>
</dbReference>
<keyword evidence="2" id="KW-0175">Coiled coil</keyword>
<dbReference type="InterPro" id="IPR058637">
    <property type="entry name" value="YknX-like_C"/>
</dbReference>
<proteinExistence type="inferred from homology"/>
<evidence type="ECO:0000313" key="5">
    <source>
        <dbReference type="Proteomes" id="UP001180487"/>
    </source>
</evidence>
<evidence type="ECO:0000313" key="4">
    <source>
        <dbReference type="EMBL" id="MDR7375667.1"/>
    </source>
</evidence>
<dbReference type="SUPFAM" id="SSF111369">
    <property type="entry name" value="HlyD-like secretion proteins"/>
    <property type="match status" value="1"/>
</dbReference>
<dbReference type="EMBL" id="JAVDXT010000001">
    <property type="protein sequence ID" value="MDR7375667.1"/>
    <property type="molecule type" value="Genomic_DNA"/>
</dbReference>
<dbReference type="Gene3D" id="2.40.30.170">
    <property type="match status" value="1"/>
</dbReference>
<gene>
    <name evidence="4" type="ORF">J2X19_000325</name>
</gene>
<keyword evidence="5" id="KW-1185">Reference proteome</keyword>
<dbReference type="RefSeq" id="WP_310370034.1">
    <property type="nucleotide sequence ID" value="NZ_JAVDXT010000001.1"/>
</dbReference>
<organism evidence="4 5">
    <name type="scientific">Rhodoferax ferrireducens</name>
    <dbReference type="NCBI Taxonomy" id="192843"/>
    <lineage>
        <taxon>Bacteria</taxon>
        <taxon>Pseudomonadati</taxon>
        <taxon>Pseudomonadota</taxon>
        <taxon>Betaproteobacteria</taxon>
        <taxon>Burkholderiales</taxon>
        <taxon>Comamonadaceae</taxon>
        <taxon>Rhodoferax</taxon>
    </lineage>
</organism>
<comment type="similarity">
    <text evidence="1">Belongs to the membrane fusion protein (MFP) (TC 8.A.1) family.</text>
</comment>
<dbReference type="InterPro" id="IPR006143">
    <property type="entry name" value="RND_pump_MFP"/>
</dbReference>
<name>A0ABU2C2W3_9BURK</name>
<feature type="domain" description="YknX-like C-terminal permuted SH3-like" evidence="3">
    <location>
        <begin position="297"/>
        <end position="365"/>
    </location>
</feature>
<dbReference type="Pfam" id="PF25989">
    <property type="entry name" value="YknX_C"/>
    <property type="match status" value="1"/>
</dbReference>
<evidence type="ECO:0000259" key="3">
    <source>
        <dbReference type="Pfam" id="PF25989"/>
    </source>
</evidence>
<dbReference type="Gene3D" id="1.10.287.470">
    <property type="entry name" value="Helix hairpin bin"/>
    <property type="match status" value="1"/>
</dbReference>
<protein>
    <submittedName>
        <fullName evidence="4">RND family efflux transporter MFP subunit</fullName>
    </submittedName>
</protein>
<dbReference type="Gene3D" id="2.40.420.20">
    <property type="match status" value="1"/>
</dbReference>
<dbReference type="NCBIfam" id="TIGR01730">
    <property type="entry name" value="RND_mfp"/>
    <property type="match status" value="1"/>
</dbReference>
<reference evidence="4 5" key="1">
    <citation type="submission" date="2023-07" db="EMBL/GenBank/DDBJ databases">
        <title>Sorghum-associated microbial communities from plants grown in Nebraska, USA.</title>
        <authorList>
            <person name="Schachtman D."/>
        </authorList>
    </citation>
    <scope>NUCLEOTIDE SEQUENCE [LARGE SCALE GENOMIC DNA]</scope>
    <source>
        <strain evidence="4 5">BE313</strain>
    </source>
</reference>
<feature type="coiled-coil region" evidence="2">
    <location>
        <begin position="115"/>
        <end position="142"/>
    </location>
</feature>
<sequence length="377" mass="39431">MTFSPKLTRNRILAVAAAVLLLAGGAWMLKSRAAPASAVPSTANAGLSVSAVQPQQASWGRSLQLSGGLFAWQTATIASEEAGLRLTEVLVDVGSVVQRGQLLARLADNTIMADLRAQDAAVAQARAKLAQAKAEADRSRAVKDSGALSEQQVTSYVIAEQTAQASLDSALATMEAQRIKLAHTRILAVDDGVISSRSATLGNVVASGTELFQLVRQRRVEWRAEITGKQLSALKPGQTAKITLPDGQQISGRLRLVGPTLDSSTRNGLAYIDLPVGSAASPGMYVRGEIDTGQAPALTVPSSAVVQRDGNNYVFEKDGANKVAQRQVQTGRRQGDLVEITSGIGAQAQLVRSGGAFLKDGDPVQWAAEASTSKATP</sequence>
<dbReference type="Proteomes" id="UP001180487">
    <property type="component" value="Unassembled WGS sequence"/>
</dbReference>
<comment type="caution">
    <text evidence="4">The sequence shown here is derived from an EMBL/GenBank/DDBJ whole genome shotgun (WGS) entry which is preliminary data.</text>
</comment>